<proteinExistence type="predicted"/>
<dbReference type="GO" id="GO:0046872">
    <property type="term" value="F:metal ion binding"/>
    <property type="evidence" value="ECO:0007669"/>
    <property type="project" value="UniProtKB-KW"/>
</dbReference>
<dbReference type="EC" id="3.1.3.16" evidence="3"/>
<dbReference type="SMART" id="SM00240">
    <property type="entry name" value="FHA"/>
    <property type="match status" value="1"/>
</dbReference>
<keyword evidence="9" id="KW-1133">Transmembrane helix</keyword>
<dbReference type="PROSITE" id="PS50006">
    <property type="entry name" value="FHA_DOMAIN"/>
    <property type="match status" value="1"/>
</dbReference>
<dbReference type="EMBL" id="BSYO01000019">
    <property type="protein sequence ID" value="GMH18818.1"/>
    <property type="molecule type" value="Genomic_DNA"/>
</dbReference>
<gene>
    <name evidence="12" type="ORF">Nepgr_020659</name>
</gene>
<keyword evidence="6" id="KW-0460">Magnesium</keyword>
<dbReference type="Pfam" id="PF00481">
    <property type="entry name" value="PP2C"/>
    <property type="match status" value="1"/>
</dbReference>
<feature type="domain" description="PPM-type phosphatase" evidence="11">
    <location>
        <begin position="374"/>
        <end position="646"/>
    </location>
</feature>
<comment type="caution">
    <text evidence="12">The sequence shown here is derived from an EMBL/GenBank/DDBJ whole genome shotgun (WGS) entry which is preliminary data.</text>
</comment>
<dbReference type="GO" id="GO:0004722">
    <property type="term" value="F:protein serine/threonine phosphatase activity"/>
    <property type="evidence" value="ECO:0007669"/>
    <property type="project" value="UniProtKB-EC"/>
</dbReference>
<evidence type="ECO:0000256" key="9">
    <source>
        <dbReference type="SAM" id="Phobius"/>
    </source>
</evidence>
<dbReference type="PROSITE" id="PS01032">
    <property type="entry name" value="PPM_1"/>
    <property type="match status" value="1"/>
</dbReference>
<name>A0AAD3SWL1_NEPGR</name>
<accession>A0AAD3SWL1</accession>
<dbReference type="InterPro" id="IPR008984">
    <property type="entry name" value="SMAD_FHA_dom_sf"/>
</dbReference>
<dbReference type="CDD" id="cd22678">
    <property type="entry name" value="FHA_PP2C70-like"/>
    <property type="match status" value="1"/>
</dbReference>
<evidence type="ECO:0000259" key="10">
    <source>
        <dbReference type="PROSITE" id="PS50006"/>
    </source>
</evidence>
<dbReference type="PROSITE" id="PS51746">
    <property type="entry name" value="PPM_2"/>
    <property type="match status" value="1"/>
</dbReference>
<dbReference type="InterPro" id="IPR001932">
    <property type="entry name" value="PPM-type_phosphatase-like_dom"/>
</dbReference>
<dbReference type="SUPFAM" id="SSF49879">
    <property type="entry name" value="SMAD/FHA domain"/>
    <property type="match status" value="1"/>
</dbReference>
<keyword evidence="9" id="KW-0472">Membrane</keyword>
<feature type="transmembrane region" description="Helical" evidence="9">
    <location>
        <begin position="80"/>
        <end position="104"/>
    </location>
</feature>
<organism evidence="12 13">
    <name type="scientific">Nepenthes gracilis</name>
    <name type="common">Slender pitcher plant</name>
    <dbReference type="NCBI Taxonomy" id="150966"/>
    <lineage>
        <taxon>Eukaryota</taxon>
        <taxon>Viridiplantae</taxon>
        <taxon>Streptophyta</taxon>
        <taxon>Embryophyta</taxon>
        <taxon>Tracheophyta</taxon>
        <taxon>Spermatophyta</taxon>
        <taxon>Magnoliopsida</taxon>
        <taxon>eudicotyledons</taxon>
        <taxon>Gunneridae</taxon>
        <taxon>Pentapetalae</taxon>
        <taxon>Caryophyllales</taxon>
        <taxon>Nepenthaceae</taxon>
        <taxon>Nepenthes</taxon>
    </lineage>
</organism>
<keyword evidence="9" id="KW-0812">Transmembrane</keyword>
<evidence type="ECO:0000256" key="5">
    <source>
        <dbReference type="ARBA" id="ARBA00022801"/>
    </source>
</evidence>
<keyword evidence="8" id="KW-0464">Manganese</keyword>
<keyword evidence="13" id="KW-1185">Reference proteome</keyword>
<dbReference type="CDD" id="cd00143">
    <property type="entry name" value="PP2Cc"/>
    <property type="match status" value="1"/>
</dbReference>
<evidence type="ECO:0000256" key="7">
    <source>
        <dbReference type="ARBA" id="ARBA00022912"/>
    </source>
</evidence>
<dbReference type="InterPro" id="IPR000222">
    <property type="entry name" value="PP2C_BS"/>
</dbReference>
<comment type="cofactor">
    <cofactor evidence="1">
        <name>Mn(2+)</name>
        <dbReference type="ChEBI" id="CHEBI:29035"/>
    </cofactor>
</comment>
<dbReference type="InterPro" id="IPR015655">
    <property type="entry name" value="PP2C"/>
</dbReference>
<evidence type="ECO:0000256" key="8">
    <source>
        <dbReference type="ARBA" id="ARBA00023211"/>
    </source>
</evidence>
<keyword evidence="5" id="KW-0378">Hydrolase</keyword>
<reference evidence="12" key="1">
    <citation type="submission" date="2023-05" db="EMBL/GenBank/DDBJ databases">
        <title>Nepenthes gracilis genome sequencing.</title>
        <authorList>
            <person name="Fukushima K."/>
        </authorList>
    </citation>
    <scope>NUCLEOTIDE SEQUENCE</scope>
    <source>
        <strain evidence="12">SING2019-196</strain>
    </source>
</reference>
<dbReference type="FunFam" id="3.60.40.10:FF:000047">
    <property type="entry name" value="Protein phosphatase 2C 70"/>
    <property type="match status" value="1"/>
</dbReference>
<evidence type="ECO:0000313" key="12">
    <source>
        <dbReference type="EMBL" id="GMH18818.1"/>
    </source>
</evidence>
<evidence type="ECO:0000256" key="6">
    <source>
        <dbReference type="ARBA" id="ARBA00022842"/>
    </source>
</evidence>
<evidence type="ECO:0000256" key="1">
    <source>
        <dbReference type="ARBA" id="ARBA00001936"/>
    </source>
</evidence>
<protein>
    <recommendedName>
        <fullName evidence="3">protein-serine/threonine phosphatase</fullName>
        <ecNumber evidence="3">3.1.3.16</ecNumber>
    </recommendedName>
</protein>
<keyword evidence="4" id="KW-0479">Metal-binding</keyword>
<dbReference type="Gene3D" id="3.60.40.10">
    <property type="entry name" value="PPM-type phosphatase domain"/>
    <property type="match status" value="1"/>
</dbReference>
<sequence>MADFNPRAKVMCLNLEVGRVQPPSQGHVFELGGGLVLIELLDLQLTGEGCLSNPSSAANSSPTLSIYDAKEEPKAKAMSAVVLGTIIGFLLVMLLSILLLIFLACKPWRFLSRFYCTRTIKADDVERLLIQEDLDQLPSQRSESAQNYAPEWYFQTDRNLNSHGAVSLTDKLRLPFPASHLALGSSLVLGIGDPTEDILVGQTLKRPFLTSHFIKEKRHNLKEDFHYNSKFPSDANFVDSICRNITDKGSCLTLVVISGPSCGLHYSLRSTSTSKLPVTLGRNSPCNLLLKDSEVSGKHAMITWSLNKLKWELVDMGSLNGTLLNSKAVHHPDFGSRNWGDPVELAGGDIITLGTTSQIHVQITSLTKYEVPFGVGIASDAMALRRGGKKLPMEDACYYQWPVPGADQFGVFGICDGHGGADAAKSASKILPEMIAAILSDPSRRKKVLSQQDASDVLREAFSQTEAFMNYYYEGCTATVLLLWADDCKSFCAQCANVGDSACVMDINGKQIKMTEDHRITSYSERQRIKESGDPLKDGDTRLCGLNLGRMLGDKFLKEQDSRFSSEPYISQVVYIDAASGANAILASDGLWDVINVKKAIQLVQKARERHTSDRKDLANKMAYILLNEARTLRTKDNTSIIYLDFDSAFRNSCKHSS</sequence>
<dbReference type="PANTHER" id="PTHR13832:SF643">
    <property type="entry name" value="PROTEIN PHOSPHATASE 2C-RELATED"/>
    <property type="match status" value="1"/>
</dbReference>
<dbReference type="AlphaFoldDB" id="A0AAD3SWL1"/>
<evidence type="ECO:0000256" key="2">
    <source>
        <dbReference type="ARBA" id="ARBA00001946"/>
    </source>
</evidence>
<comment type="cofactor">
    <cofactor evidence="2">
        <name>Mg(2+)</name>
        <dbReference type="ChEBI" id="CHEBI:18420"/>
    </cofactor>
</comment>
<evidence type="ECO:0000313" key="13">
    <source>
        <dbReference type="Proteomes" id="UP001279734"/>
    </source>
</evidence>
<keyword evidence="7" id="KW-0904">Protein phosphatase</keyword>
<evidence type="ECO:0000259" key="11">
    <source>
        <dbReference type="PROSITE" id="PS51746"/>
    </source>
</evidence>
<evidence type="ECO:0000256" key="4">
    <source>
        <dbReference type="ARBA" id="ARBA00022723"/>
    </source>
</evidence>
<dbReference type="SUPFAM" id="SSF81606">
    <property type="entry name" value="PP2C-like"/>
    <property type="match status" value="1"/>
</dbReference>
<dbReference type="Proteomes" id="UP001279734">
    <property type="component" value="Unassembled WGS sequence"/>
</dbReference>
<dbReference type="SMART" id="SM00332">
    <property type="entry name" value="PP2Cc"/>
    <property type="match status" value="1"/>
</dbReference>
<feature type="domain" description="FHA" evidence="10">
    <location>
        <begin position="278"/>
        <end position="329"/>
    </location>
</feature>
<dbReference type="Pfam" id="PF00498">
    <property type="entry name" value="FHA"/>
    <property type="match status" value="1"/>
</dbReference>
<evidence type="ECO:0000256" key="3">
    <source>
        <dbReference type="ARBA" id="ARBA00013081"/>
    </source>
</evidence>
<dbReference type="InterPro" id="IPR036457">
    <property type="entry name" value="PPM-type-like_dom_sf"/>
</dbReference>
<dbReference type="InterPro" id="IPR000253">
    <property type="entry name" value="FHA_dom"/>
</dbReference>
<dbReference type="Gene3D" id="2.60.200.20">
    <property type="match status" value="1"/>
</dbReference>
<dbReference type="FunFam" id="2.60.200.20:FF:000035">
    <property type="entry name" value="Protein phosphatase 2C 70"/>
    <property type="match status" value="1"/>
</dbReference>
<dbReference type="PANTHER" id="PTHR13832">
    <property type="entry name" value="PROTEIN PHOSPHATASE 2C"/>
    <property type="match status" value="1"/>
</dbReference>